<dbReference type="PANTHER" id="PTHR12272:SF11">
    <property type="entry name" value="PAN2-PAN3 DEADENYLATION COMPLEX SUBUNIT PAN3"/>
    <property type="match status" value="1"/>
</dbReference>
<dbReference type="PANTHER" id="PTHR12272">
    <property type="entry name" value="DEADENYLATION COMPLEX SUBUNIT PAN3"/>
    <property type="match status" value="1"/>
</dbReference>
<dbReference type="InterPro" id="IPR000719">
    <property type="entry name" value="Prot_kinase_dom"/>
</dbReference>
<proteinExistence type="inferred from homology"/>
<evidence type="ECO:0000256" key="6">
    <source>
        <dbReference type="ARBA" id="ARBA00023054"/>
    </source>
</evidence>
<dbReference type="GO" id="GO:0006397">
    <property type="term" value="P:mRNA processing"/>
    <property type="evidence" value="ECO:0007669"/>
    <property type="project" value="UniProtKB-KW"/>
</dbReference>
<dbReference type="Gene3D" id="1.10.510.10">
    <property type="entry name" value="Transferase(Phosphotransferase) domain 1"/>
    <property type="match status" value="1"/>
</dbReference>
<keyword evidence="2 7" id="KW-0963">Cytoplasm</keyword>
<keyword evidence="5 7" id="KW-0067">ATP-binding</keyword>
<reference evidence="12" key="2">
    <citation type="submission" date="2023-02" db="EMBL/GenBank/DDBJ databases">
        <authorList>
            <consortium name="DOE Joint Genome Institute"/>
            <person name="Mondo S.J."/>
            <person name="Chang Y."/>
            <person name="Wang Y."/>
            <person name="Ahrendt S."/>
            <person name="Andreopoulos W."/>
            <person name="Barry K."/>
            <person name="Beard J."/>
            <person name="Benny G.L."/>
            <person name="Blankenship S."/>
            <person name="Bonito G."/>
            <person name="Cuomo C."/>
            <person name="Desiro A."/>
            <person name="Gervers K.A."/>
            <person name="Hundley H."/>
            <person name="Kuo A."/>
            <person name="LaButti K."/>
            <person name="Lang B.F."/>
            <person name="Lipzen A."/>
            <person name="O'Donnell K."/>
            <person name="Pangilinan J."/>
            <person name="Reynolds N."/>
            <person name="Sandor L."/>
            <person name="Smith M.W."/>
            <person name="Tsang A."/>
            <person name="Grigoriev I.V."/>
            <person name="Stajich J.E."/>
            <person name="Spatafora J.W."/>
        </authorList>
    </citation>
    <scope>NUCLEOTIDE SEQUENCE</scope>
    <source>
        <strain evidence="12">RSA 2281</strain>
    </source>
</reference>
<feature type="compositionally biased region" description="Low complexity" evidence="9">
    <location>
        <begin position="75"/>
        <end position="104"/>
    </location>
</feature>
<comment type="caution">
    <text evidence="7">Lacks conserved residue(s) required for the propagation of feature annotation.</text>
</comment>
<dbReference type="HAMAP" id="MF_03181">
    <property type="entry name" value="PAN3"/>
    <property type="match status" value="1"/>
</dbReference>
<evidence type="ECO:0000256" key="8">
    <source>
        <dbReference type="PROSITE-ProRule" id="PRU00723"/>
    </source>
</evidence>
<dbReference type="EMBL" id="JAIXMP010000004">
    <property type="protein sequence ID" value="KAI9274658.1"/>
    <property type="molecule type" value="Genomic_DNA"/>
</dbReference>
<sequence>MQKSLASQIVIPPQSPSAIPIVAPSEGSNTSTPETKPAPTKPPSKGNAKRLCRNVIIHGFCKYEGKGCEFNHEPTNNNNNATTTTTTSSTTAATTTAAATTTSTIHNGNSHPSAKVSPQGSPENNSKIRIQSPRSNSAMVSSVSAESVNAPIFVPKTVGMTPGTSSNDEGLGNDSKLDNYLDECVESLDKKFEQVRLHNQEDSVGSPQLPTAQQQSPASQQMMSMMQPDAYYYMGTPMFTRQPLQYHLYTSGLVPVADPLPHQRAIQSFFMPDKLRESLTQRNETTLLSAPARDLGLPQEVHVYHSLYQLEEHNSQSSPFFGHSSRVYKAVSSVDGCTYTLVRIEGFRLVNELAMASVEYWRRIRHCNIVSIHEAFTTQAFGDSSLVFVYDYHPCAATLQSLYFTPQGQAMMQAELQAAGINSMLIPETTLWSYITQIASAIKTAHGSGLAVRTIEPSKILMTGKHRIRINDVAMLDVLQFDNEHNTALQQQADLLAFGKLIVSLACNSPQSIHSLPQSVELISRYYSPDLKDVVLYLLSEPMATKTVDEVIRMIGPRILHEINSSQSYADGLESELRRELENGRLVRLLSKMGFINERPEFDMDPSWSETGDRYIIKLFRDYVFHQVDENGLPVVNMVHVLSCLNKLDAGVDEKIVLMSRDEESCLIVSYKEVKNCILSAFKDLTSGRK</sequence>
<keyword evidence="8" id="KW-0863">Zinc-finger</keyword>
<feature type="compositionally biased region" description="Low complexity" evidence="9">
    <location>
        <begin position="206"/>
        <end position="218"/>
    </location>
</feature>
<dbReference type="GO" id="GO:0000932">
    <property type="term" value="C:P-body"/>
    <property type="evidence" value="ECO:0007669"/>
    <property type="project" value="TreeGrafter"/>
</dbReference>
<evidence type="ECO:0000256" key="2">
    <source>
        <dbReference type="ARBA" id="ARBA00022490"/>
    </source>
</evidence>
<dbReference type="FunFam" id="1.10.287.3700:FF:000001">
    <property type="entry name" value="PAN2-PAN3 deadenylation complex subunit PAN3"/>
    <property type="match status" value="1"/>
</dbReference>
<evidence type="ECO:0000313" key="12">
    <source>
        <dbReference type="EMBL" id="KAI9274658.1"/>
    </source>
</evidence>
<dbReference type="AlphaFoldDB" id="A0AAD5PK15"/>
<dbReference type="InterPro" id="IPR000571">
    <property type="entry name" value="Znf_CCCH"/>
</dbReference>
<evidence type="ECO:0000256" key="9">
    <source>
        <dbReference type="SAM" id="MobiDB-lite"/>
    </source>
</evidence>
<evidence type="ECO:0000256" key="1">
    <source>
        <dbReference type="ARBA" id="ARBA00004496"/>
    </source>
</evidence>
<keyword evidence="8" id="KW-0479">Metal-binding</keyword>
<keyword evidence="13" id="KW-1185">Reference proteome</keyword>
<dbReference type="Proteomes" id="UP001209540">
    <property type="component" value="Unassembled WGS sequence"/>
</dbReference>
<protein>
    <recommendedName>
        <fullName evidence="7">PAN2-PAN3 deadenylation complex subunit PAN3</fullName>
    </recommendedName>
    <alternativeName>
        <fullName evidence="7">PAB1P-dependent poly(A)-specific ribonuclease</fullName>
    </alternativeName>
    <alternativeName>
        <fullName evidence="7">Poly(A)-nuclease deadenylation complex subunit 3</fullName>
        <shortName evidence="7">PAN deadenylation complex subunit 3</shortName>
    </alternativeName>
</protein>
<feature type="compositionally biased region" description="Polar residues" evidence="9">
    <location>
        <begin position="105"/>
        <end position="134"/>
    </location>
</feature>
<dbReference type="GO" id="GO:0000289">
    <property type="term" value="P:nuclear-transcribed mRNA poly(A) tail shortening"/>
    <property type="evidence" value="ECO:0007669"/>
    <property type="project" value="UniProtKB-UniRule"/>
</dbReference>
<reference evidence="12" key="1">
    <citation type="journal article" date="2022" name="IScience">
        <title>Evolution of zygomycete secretomes and the origins of terrestrial fungal ecologies.</title>
        <authorList>
            <person name="Chang Y."/>
            <person name="Wang Y."/>
            <person name="Mondo S."/>
            <person name="Ahrendt S."/>
            <person name="Andreopoulos W."/>
            <person name="Barry K."/>
            <person name="Beard J."/>
            <person name="Benny G.L."/>
            <person name="Blankenship S."/>
            <person name="Bonito G."/>
            <person name="Cuomo C."/>
            <person name="Desiro A."/>
            <person name="Gervers K.A."/>
            <person name="Hundley H."/>
            <person name="Kuo A."/>
            <person name="LaButti K."/>
            <person name="Lang B.F."/>
            <person name="Lipzen A."/>
            <person name="O'Donnell K."/>
            <person name="Pangilinan J."/>
            <person name="Reynolds N."/>
            <person name="Sandor L."/>
            <person name="Smith M.E."/>
            <person name="Tsang A."/>
            <person name="Grigoriev I.V."/>
            <person name="Stajich J.E."/>
            <person name="Spatafora J.W."/>
        </authorList>
    </citation>
    <scope>NUCLEOTIDE SEQUENCE</scope>
    <source>
        <strain evidence="12">RSA 2281</strain>
    </source>
</reference>
<dbReference type="PROSITE" id="PS50011">
    <property type="entry name" value="PROTEIN_KINASE_DOM"/>
    <property type="match status" value="1"/>
</dbReference>
<feature type="binding site" evidence="7">
    <location>
        <begin position="458"/>
        <end position="459"/>
    </location>
    <ligand>
        <name>ATP</name>
        <dbReference type="ChEBI" id="CHEBI:30616"/>
    </ligand>
</feature>
<gene>
    <name evidence="7" type="primary">PAN3</name>
    <name evidence="12" type="ORF">BDA99DRAFT_498161</name>
</gene>
<dbReference type="Pfam" id="PF25586">
    <property type="entry name" value="zf-CCCH_PAN3"/>
    <property type="match status" value="1"/>
</dbReference>
<dbReference type="Gene3D" id="1.10.287.3700">
    <property type="match status" value="1"/>
</dbReference>
<comment type="subunit">
    <text evidence="7">Homodimer. Forms a heterotrimer with a catalytic subunit PAN2 to form the poly(A)-nuclease (PAN) deadenylation complex. Interacts (via PAM-2 motif) with poly(A)-binding protein PAB1 (via PABC domain), conferring substrate specificity of the enzyme complex.</text>
</comment>
<keyword evidence="4 7" id="KW-0547">Nucleotide-binding</keyword>
<dbReference type="GO" id="GO:0005524">
    <property type="term" value="F:ATP binding"/>
    <property type="evidence" value="ECO:0007669"/>
    <property type="project" value="UniProtKB-UniRule"/>
</dbReference>
<comment type="caution">
    <text evidence="12">The sequence shown here is derived from an EMBL/GenBank/DDBJ whole genome shotgun (WGS) entry which is preliminary data.</text>
</comment>
<dbReference type="GO" id="GO:0008270">
    <property type="term" value="F:zinc ion binding"/>
    <property type="evidence" value="ECO:0007669"/>
    <property type="project" value="UniProtKB-KW"/>
</dbReference>
<comment type="similarity">
    <text evidence="7">Belongs to the protein kinase superfamily. PAN3 family.</text>
</comment>
<dbReference type="GO" id="GO:0031251">
    <property type="term" value="C:PAN complex"/>
    <property type="evidence" value="ECO:0007669"/>
    <property type="project" value="UniProtKB-UniRule"/>
</dbReference>
<accession>A0AAD5PK15</accession>
<keyword evidence="6 7" id="KW-0175">Coiled coil</keyword>
<dbReference type="FunFam" id="1.20.5.5160:FF:000002">
    <property type="entry name" value="PAN2-PAN3 deadenylation complex subunit PAN3"/>
    <property type="match status" value="1"/>
</dbReference>
<feature type="coiled-coil region" evidence="7">
    <location>
        <begin position="557"/>
        <end position="595"/>
    </location>
</feature>
<dbReference type="GO" id="GO:0008143">
    <property type="term" value="F:poly(A) binding"/>
    <property type="evidence" value="ECO:0007669"/>
    <property type="project" value="TreeGrafter"/>
</dbReference>
<feature type="domain" description="Protein kinase" evidence="10">
    <location>
        <begin position="313"/>
        <end position="596"/>
    </location>
</feature>
<evidence type="ECO:0000259" key="10">
    <source>
        <dbReference type="PROSITE" id="PS50011"/>
    </source>
</evidence>
<dbReference type="Gene3D" id="6.10.250.3160">
    <property type="match status" value="1"/>
</dbReference>
<keyword evidence="3 7" id="KW-0507">mRNA processing</keyword>
<feature type="binding site" evidence="7">
    <location>
        <begin position="391"/>
        <end position="398"/>
    </location>
    <ligand>
        <name>ATP</name>
        <dbReference type="ChEBI" id="CHEBI:30616"/>
    </ligand>
</feature>
<dbReference type="Pfam" id="PF18101">
    <property type="entry name" value="Pan3_CK"/>
    <property type="match status" value="1"/>
</dbReference>
<dbReference type="InterPro" id="IPR030844">
    <property type="entry name" value="PAN3"/>
</dbReference>
<name>A0AAD5PK15_9FUNG</name>
<dbReference type="Gene3D" id="1.20.5.5160">
    <property type="match status" value="1"/>
</dbReference>
<dbReference type="SUPFAM" id="SSF56112">
    <property type="entry name" value="Protein kinase-like (PK-like)"/>
    <property type="match status" value="1"/>
</dbReference>
<comment type="domain">
    <text evidence="7">Contains a pseudokinase domain. The protein kinase domain is predicted to be catalytically inactive because some of the residues important for catalytic activity are substituted and it lacks the equivalent of the binding site for a peptide substrate. However, it has retained an ATP-binding site and ATP-binding is required for mRNA degradation, stimulating the activity of the PAN2 nuclease in vitro. The nucleotide-binding site is juxtaposed to the RNase active site of PAN2 in the complex and may actually bind nucleosides of a poly(A) RNA rather than ATP, feeding the poly(A)-tail to the active site of the deadenylase and thus increasing the efficiency with which this distributive enzyme degrades oligo(A) RNAs.</text>
</comment>
<feature type="zinc finger region" description="C3H1-type" evidence="8">
    <location>
        <begin position="46"/>
        <end position="75"/>
    </location>
</feature>
<dbReference type="InterPro" id="IPR011009">
    <property type="entry name" value="Kinase-like_dom_sf"/>
</dbReference>
<comment type="subcellular location">
    <subcellularLocation>
        <location evidence="1 7">Cytoplasm</location>
    </subcellularLocation>
</comment>
<feature type="domain" description="C3H1-type" evidence="11">
    <location>
        <begin position="46"/>
        <end position="75"/>
    </location>
</feature>
<evidence type="ECO:0000256" key="7">
    <source>
        <dbReference type="HAMAP-Rule" id="MF_03181"/>
    </source>
</evidence>
<comment type="domain">
    <text evidence="7">The pseudokinase domain, the coiled-coil (CC), and C-terminal knob domain (CK) form a structural unit (PKC) that forms an extensive high-affinity interaction surface for PAN2.</text>
</comment>
<evidence type="ECO:0000256" key="5">
    <source>
        <dbReference type="ARBA" id="ARBA00022840"/>
    </source>
</evidence>
<organism evidence="12 13">
    <name type="scientific">Phascolomyces articulosus</name>
    <dbReference type="NCBI Taxonomy" id="60185"/>
    <lineage>
        <taxon>Eukaryota</taxon>
        <taxon>Fungi</taxon>
        <taxon>Fungi incertae sedis</taxon>
        <taxon>Mucoromycota</taxon>
        <taxon>Mucoromycotina</taxon>
        <taxon>Mucoromycetes</taxon>
        <taxon>Mucorales</taxon>
        <taxon>Lichtheimiaceae</taxon>
        <taxon>Phascolomyces</taxon>
    </lineage>
</organism>
<dbReference type="InterPro" id="IPR041332">
    <property type="entry name" value="Pan3_CK"/>
</dbReference>
<feature type="region of interest" description="Knob domain" evidence="7">
    <location>
        <begin position="596"/>
        <end position="690"/>
    </location>
</feature>
<evidence type="ECO:0000256" key="3">
    <source>
        <dbReference type="ARBA" id="ARBA00022664"/>
    </source>
</evidence>
<evidence type="ECO:0000313" key="13">
    <source>
        <dbReference type="Proteomes" id="UP001209540"/>
    </source>
</evidence>
<feature type="region of interest" description="Disordered" evidence="9">
    <location>
        <begin position="1"/>
        <end position="48"/>
    </location>
</feature>
<evidence type="ECO:0000256" key="4">
    <source>
        <dbReference type="ARBA" id="ARBA00022741"/>
    </source>
</evidence>
<evidence type="ECO:0000259" key="11">
    <source>
        <dbReference type="PROSITE" id="PS50103"/>
    </source>
</evidence>
<feature type="region of interest" description="Disordered" evidence="9">
    <location>
        <begin position="73"/>
        <end position="142"/>
    </location>
</feature>
<dbReference type="GO" id="GO:0004672">
    <property type="term" value="F:protein kinase activity"/>
    <property type="evidence" value="ECO:0007669"/>
    <property type="project" value="InterPro"/>
</dbReference>
<comment type="domain">
    <text evidence="7">The N-terminal zinc finger binds to poly(A) RNA.</text>
</comment>
<keyword evidence="8" id="KW-0862">Zinc</keyword>
<dbReference type="PROSITE" id="PS50103">
    <property type="entry name" value="ZF_C3H1"/>
    <property type="match status" value="1"/>
</dbReference>
<comment type="function">
    <text evidence="7">Regulatory subunit of the poly(A)-nuclease (PAN) deadenylation complex, one of two cytoplasmic mRNA deadenylases involved in mRNA turnover. PAN specifically shortens poly(A) tails of RNA and the activity is stimulated by poly(A)-binding protein PAB1. PAN deadenylation is followed by rapid degradation of the shortened mRNA tails by the CCR4-NOT complex. Deadenylated mRNAs are then degraded by two alternative mechanisms, namely exosome-mediated 3'-5' exonucleolytic degradation, or deadenlyation-dependent mRNA decaping and subsequent 5'-3' exonucleolytic degradation by XRN1. May also be involved in post-transcriptional maturation of mRNA poly(A) tails. PAN3 acts as a positive regulator for PAN activity, recruiting the catalytic subunit PAN2 to mRNA via its interaction with RNA and with PAB1.</text>
</comment>
<feature type="region of interest" description="Disordered" evidence="9">
    <location>
        <begin position="198"/>
        <end position="218"/>
    </location>
</feature>